<comment type="similarity">
    <text evidence="4">Belongs to the lyase 1 family. Argininosuccinate lyase subfamily.</text>
</comment>
<dbReference type="InterPro" id="IPR020557">
    <property type="entry name" value="Fumarate_lyase_CS"/>
</dbReference>
<keyword evidence="8" id="KW-1185">Reference proteome</keyword>
<dbReference type="Gene3D" id="1.10.40.30">
    <property type="entry name" value="Fumarase/aspartase (C-terminal domain)"/>
    <property type="match status" value="1"/>
</dbReference>
<dbReference type="SUPFAM" id="SSF48557">
    <property type="entry name" value="L-aspartase-like"/>
    <property type="match status" value="1"/>
</dbReference>
<dbReference type="GO" id="GO:0004056">
    <property type="term" value="F:argininosuccinate lyase activity"/>
    <property type="evidence" value="ECO:0007669"/>
    <property type="project" value="UniProtKB-EC"/>
</dbReference>
<dbReference type="PROSITE" id="PS00163">
    <property type="entry name" value="FUMARATE_LYASES"/>
    <property type="match status" value="1"/>
</dbReference>
<evidence type="ECO:0000259" key="5">
    <source>
        <dbReference type="Pfam" id="PF00206"/>
    </source>
</evidence>
<name>A0ABT2ERA4_9BACT</name>
<dbReference type="RefSeq" id="WP_259099756.1">
    <property type="nucleotide sequence ID" value="NZ_CP130454.1"/>
</dbReference>
<evidence type="ECO:0000313" key="7">
    <source>
        <dbReference type="EMBL" id="MCS3920476.1"/>
    </source>
</evidence>
<dbReference type="Pfam" id="PF00206">
    <property type="entry name" value="Lyase_1"/>
    <property type="match status" value="1"/>
</dbReference>
<dbReference type="InterPro" id="IPR024083">
    <property type="entry name" value="Fumarase/histidase_N"/>
</dbReference>
<evidence type="ECO:0000259" key="6">
    <source>
        <dbReference type="Pfam" id="PF14698"/>
    </source>
</evidence>
<keyword evidence="3 4" id="KW-0055">Arginine biosynthesis</keyword>
<evidence type="ECO:0000313" key="8">
    <source>
        <dbReference type="Proteomes" id="UP001204798"/>
    </source>
</evidence>
<dbReference type="Gene3D" id="1.20.200.10">
    <property type="entry name" value="Fumarase/aspartase (Central domain)"/>
    <property type="match status" value="1"/>
</dbReference>
<dbReference type="Pfam" id="PF14698">
    <property type="entry name" value="ASL_C2"/>
    <property type="match status" value="1"/>
</dbReference>
<keyword evidence="4" id="KW-0963">Cytoplasm</keyword>
<protein>
    <recommendedName>
        <fullName evidence="2 4">Argininosuccinate lyase</fullName>
        <shortName evidence="4">ASAL</shortName>
        <ecNumber evidence="2 4">4.3.2.1</ecNumber>
    </recommendedName>
    <alternativeName>
        <fullName evidence="4">Arginosuccinase</fullName>
    </alternativeName>
</protein>
<dbReference type="InterPro" id="IPR000362">
    <property type="entry name" value="Fumarate_lyase_fam"/>
</dbReference>
<proteinExistence type="inferred from homology"/>
<comment type="catalytic activity">
    <reaction evidence="4">
        <text>2-(N(omega)-L-arginino)succinate = fumarate + L-arginine</text>
        <dbReference type="Rhea" id="RHEA:24020"/>
        <dbReference type="ChEBI" id="CHEBI:29806"/>
        <dbReference type="ChEBI" id="CHEBI:32682"/>
        <dbReference type="ChEBI" id="CHEBI:57472"/>
        <dbReference type="EC" id="4.3.2.1"/>
    </reaction>
</comment>
<dbReference type="PANTHER" id="PTHR43814:SF1">
    <property type="entry name" value="ARGININOSUCCINATE LYASE"/>
    <property type="match status" value="1"/>
</dbReference>
<dbReference type="EMBL" id="JANUCP010000005">
    <property type="protein sequence ID" value="MCS3920476.1"/>
    <property type="molecule type" value="Genomic_DNA"/>
</dbReference>
<dbReference type="NCBIfam" id="TIGR00838">
    <property type="entry name" value="argH"/>
    <property type="match status" value="1"/>
</dbReference>
<dbReference type="PRINTS" id="PR00145">
    <property type="entry name" value="ARGSUCLYASE"/>
</dbReference>
<dbReference type="PRINTS" id="PR00149">
    <property type="entry name" value="FUMRATELYASE"/>
</dbReference>
<dbReference type="PANTHER" id="PTHR43814">
    <property type="entry name" value="ARGININOSUCCINATE LYASE"/>
    <property type="match status" value="1"/>
</dbReference>
<dbReference type="InterPro" id="IPR022761">
    <property type="entry name" value="Fumarate_lyase_N"/>
</dbReference>
<reference evidence="7 8" key="1">
    <citation type="submission" date="2022-08" db="EMBL/GenBank/DDBJ databases">
        <title>Bacterial and archaeal communities from various locations to study Microbial Dark Matter (Phase II).</title>
        <authorList>
            <person name="Stepanauskas R."/>
        </authorList>
    </citation>
    <scope>NUCLEOTIDE SEQUENCE [LARGE SCALE GENOMIC DNA]</scope>
    <source>
        <strain evidence="7 8">PD1</strain>
    </source>
</reference>
<accession>A0ABT2ERA4</accession>
<dbReference type="InterPro" id="IPR009049">
    <property type="entry name" value="Argininosuccinate_lyase"/>
</dbReference>
<dbReference type="Proteomes" id="UP001204798">
    <property type="component" value="Unassembled WGS sequence"/>
</dbReference>
<dbReference type="InterPro" id="IPR008948">
    <property type="entry name" value="L-Aspartase-like"/>
</dbReference>
<feature type="domain" description="Argininosuccinate lyase C-terminal" evidence="6">
    <location>
        <begin position="376"/>
        <end position="444"/>
    </location>
</feature>
<dbReference type="CDD" id="cd01359">
    <property type="entry name" value="Argininosuccinate_lyase"/>
    <property type="match status" value="1"/>
</dbReference>
<organism evidence="7 8">
    <name type="scientific">Candidatus Fervidibacter sacchari</name>
    <dbReference type="NCBI Taxonomy" id="1448929"/>
    <lineage>
        <taxon>Bacteria</taxon>
        <taxon>Candidatus Fervidibacterota</taxon>
        <taxon>Candidatus Fervidibacter</taxon>
    </lineage>
</organism>
<feature type="domain" description="Fumarate lyase N-terminal" evidence="5">
    <location>
        <begin position="19"/>
        <end position="313"/>
    </location>
</feature>
<evidence type="ECO:0000256" key="2">
    <source>
        <dbReference type="ARBA" id="ARBA00012338"/>
    </source>
</evidence>
<keyword evidence="4 7" id="KW-0456">Lyase</keyword>
<dbReference type="Gene3D" id="1.10.275.10">
    <property type="entry name" value="Fumarase/aspartase (N-terminal domain)"/>
    <property type="match status" value="1"/>
</dbReference>
<dbReference type="HAMAP" id="MF_00006">
    <property type="entry name" value="Arg_succ_lyase"/>
    <property type="match status" value="1"/>
</dbReference>
<comment type="subcellular location">
    <subcellularLocation>
        <location evidence="4">Cytoplasm</location>
    </subcellularLocation>
</comment>
<evidence type="ECO:0000256" key="1">
    <source>
        <dbReference type="ARBA" id="ARBA00004941"/>
    </source>
</evidence>
<evidence type="ECO:0000256" key="4">
    <source>
        <dbReference type="HAMAP-Rule" id="MF_00006"/>
    </source>
</evidence>
<comment type="caution">
    <text evidence="7">The sequence shown here is derived from an EMBL/GenBank/DDBJ whole genome shotgun (WGS) entry which is preliminary data.</text>
</comment>
<keyword evidence="4" id="KW-0028">Amino-acid biosynthesis</keyword>
<gene>
    <name evidence="4" type="primary">argH</name>
    <name evidence="7" type="ORF">M2350_002905</name>
</gene>
<comment type="pathway">
    <text evidence="1 4">Amino-acid biosynthesis; L-arginine biosynthesis; L-arginine from L-ornithine and carbamoyl phosphate: step 3/3.</text>
</comment>
<dbReference type="InterPro" id="IPR029419">
    <property type="entry name" value="Arg_succ_lyase_C"/>
</dbReference>
<dbReference type="EC" id="4.3.2.1" evidence="2 4"/>
<sequence>MPQEQRKQGDEQVQLLWGGRFKKPLAEEALKFSSSFSVDKRLWKQDILGSIAHAIMLGKTGIVDASEAEVLVKGLVALMRDIESGKVVLEGLDEDIHSFVERKLREYVGEVAGKLHTARSRNDQVATDFRLWCRDAVKQLAEGILKVQQALVEQAKRHIDTLLPGMTHLQHAQPVRLAHHLLAHFWALQRDLERLKDLLPRINTSPLGAAALAGSGLPIDPELTARLLGFEKIAQNSMDAVSDRDFACELVFACALTMVHLSRLAEEIVLWSTPEFGFVTLDDAWCTGSSIMPQKRNPDIAELVRGKAALAVGALTQLLTLLKGLPLTYNRDLQEDKGIVFSVVDTTLACLSAMSQLVATATFNAERMRQALVRDFSTATDLADYLVRKGVPFRDAHRIVGQLVLRLSEMGKGLEDATLDDLRLFSDKFDEDAITVLQPEQSVERRKELAGTAKSSVMKQLRQAEVEIKRAIKWLQKFPKTSPDLEQMHL</sequence>
<evidence type="ECO:0000256" key="3">
    <source>
        <dbReference type="ARBA" id="ARBA00022571"/>
    </source>
</evidence>